<dbReference type="Proteomes" id="UP001500469">
    <property type="component" value="Unassembled WGS sequence"/>
</dbReference>
<feature type="domain" description="FIST" evidence="1">
    <location>
        <begin position="39"/>
        <end position="243"/>
    </location>
</feature>
<dbReference type="PANTHER" id="PTHR40252:SF2">
    <property type="entry name" value="BLR0328 PROTEIN"/>
    <property type="match status" value="1"/>
</dbReference>
<dbReference type="Pfam" id="PF10442">
    <property type="entry name" value="FIST_C"/>
    <property type="match status" value="1"/>
</dbReference>
<sequence length="413" mass="45829">MTAQRSKFGVGFSDSANSLNAGKLAAEAALNQAGLSPEKVQLCFLFCTSRHDPAEFFAGVKFVLGEKTKFFGGFANGTCDNLSLGYDGYETVVGVWGDSTARFDLFVQEGIAFNEYETGKALGAQIVANEYPEGAQMILLFDAVNRLEGKFRMNYGTPFIKGMNETIGQLPNTIGARMLGDMRFKPTYQWYDQTMTQNAAMALVMSGDIQIDYQIMHGCEPVSAYHTVTAVKGATILELDHRPALDVIIGILGEDLAEKPQEVKFFVTLGKNTGDKWERYNPGSYINRMCVGIDQQNRGLHMAEMDLEPGMEIQLMRRSFDMEYVEIRTRKIMQKVKAKKRRIIFGFYINCSGRAAAYSNQTDEDIRYVQAGINGEFPLMGIYEAGELAPIGGALQVLDWSGVLCLFSEPITE</sequence>
<proteinExistence type="predicted"/>
<protein>
    <recommendedName>
        <fullName evidence="1">FIST domain-containing protein</fullName>
    </recommendedName>
</protein>
<dbReference type="InterPro" id="IPR013702">
    <property type="entry name" value="FIST_domain_N"/>
</dbReference>
<accession>A0ABP3Y8S5</accession>
<evidence type="ECO:0000259" key="1">
    <source>
        <dbReference type="SMART" id="SM00897"/>
    </source>
</evidence>
<gene>
    <name evidence="2" type="ORF">GCM10009119_02160</name>
</gene>
<dbReference type="RefSeq" id="WP_343847949.1">
    <property type="nucleotide sequence ID" value="NZ_BAAAFI010000002.1"/>
</dbReference>
<name>A0ABP3Y8S5_9BACT</name>
<dbReference type="InterPro" id="IPR019494">
    <property type="entry name" value="FIST_C"/>
</dbReference>
<evidence type="ECO:0000313" key="3">
    <source>
        <dbReference type="Proteomes" id="UP001500469"/>
    </source>
</evidence>
<evidence type="ECO:0000313" key="2">
    <source>
        <dbReference type="EMBL" id="GAA0877248.1"/>
    </source>
</evidence>
<keyword evidence="3" id="KW-1185">Reference proteome</keyword>
<dbReference type="Pfam" id="PF08495">
    <property type="entry name" value="FIST"/>
    <property type="match status" value="1"/>
</dbReference>
<organism evidence="2 3">
    <name type="scientific">Algoriphagus jejuensis</name>
    <dbReference type="NCBI Taxonomy" id="419934"/>
    <lineage>
        <taxon>Bacteria</taxon>
        <taxon>Pseudomonadati</taxon>
        <taxon>Bacteroidota</taxon>
        <taxon>Cytophagia</taxon>
        <taxon>Cytophagales</taxon>
        <taxon>Cyclobacteriaceae</taxon>
        <taxon>Algoriphagus</taxon>
    </lineage>
</organism>
<dbReference type="SMART" id="SM00897">
    <property type="entry name" value="FIST"/>
    <property type="match status" value="1"/>
</dbReference>
<dbReference type="PANTHER" id="PTHR40252">
    <property type="entry name" value="BLR0328 PROTEIN"/>
    <property type="match status" value="1"/>
</dbReference>
<dbReference type="EMBL" id="BAAAFI010000002">
    <property type="protein sequence ID" value="GAA0877248.1"/>
    <property type="molecule type" value="Genomic_DNA"/>
</dbReference>
<reference evidence="3" key="1">
    <citation type="journal article" date="2019" name="Int. J. Syst. Evol. Microbiol.">
        <title>The Global Catalogue of Microorganisms (GCM) 10K type strain sequencing project: providing services to taxonomists for standard genome sequencing and annotation.</title>
        <authorList>
            <consortium name="The Broad Institute Genomics Platform"/>
            <consortium name="The Broad Institute Genome Sequencing Center for Infectious Disease"/>
            <person name="Wu L."/>
            <person name="Ma J."/>
        </authorList>
    </citation>
    <scope>NUCLEOTIDE SEQUENCE [LARGE SCALE GENOMIC DNA]</scope>
    <source>
        <strain evidence="3">JCM 16112</strain>
    </source>
</reference>
<comment type="caution">
    <text evidence="2">The sequence shown here is derived from an EMBL/GenBank/DDBJ whole genome shotgun (WGS) entry which is preliminary data.</text>
</comment>